<evidence type="ECO:0000256" key="4">
    <source>
        <dbReference type="ARBA" id="ARBA00023163"/>
    </source>
</evidence>
<organism evidence="6 7">
    <name type="scientific">Mesorhizobium australicum</name>
    <dbReference type="NCBI Taxonomy" id="536018"/>
    <lineage>
        <taxon>Bacteria</taxon>
        <taxon>Pseudomonadati</taxon>
        <taxon>Pseudomonadota</taxon>
        <taxon>Alphaproteobacteria</taxon>
        <taxon>Hyphomicrobiales</taxon>
        <taxon>Phyllobacteriaceae</taxon>
        <taxon>Mesorhizobium</taxon>
    </lineage>
</organism>
<dbReference type="Pfam" id="PF00126">
    <property type="entry name" value="HTH_1"/>
    <property type="match status" value="1"/>
</dbReference>
<dbReference type="CDD" id="cd05466">
    <property type="entry name" value="PBP2_LTTR_substrate"/>
    <property type="match status" value="1"/>
</dbReference>
<dbReference type="OrthoDB" id="9775392at2"/>
<gene>
    <name evidence="6" type="ORF">SAMN02982922_4883</name>
</gene>
<sequence length="306" mass="34274">MRTLDMVTFLVLARNRHFGRTAQELNTTQPAISSRLSQLESEYGCKLVHRSDREFRLTPEGERVLEVFQRVVESLQDLETELKAGYVGAVANVRIGAIDSVASTWMPHLIETLRDIAPNLRIELTVDGTKDLVHDMGKGKFDLIFCLDPAIGDGFRSFVACVWQMIWAGSPKLVDARAEYTVDELARMPIITFPRDTPPYRQIAPYFQDERVLASKMTSSNSLFAIINLVIDGFGVAALPTVTIDRELNTGLLLPMNVSKWFPPMPIVATYQSSTHQKIIQLVADQARESARAFCERAKTGAAWTI</sequence>
<dbReference type="Gene3D" id="3.40.190.10">
    <property type="entry name" value="Periplasmic binding protein-like II"/>
    <property type="match status" value="2"/>
</dbReference>
<dbReference type="PANTHER" id="PTHR30126">
    <property type="entry name" value="HTH-TYPE TRANSCRIPTIONAL REGULATOR"/>
    <property type="match status" value="1"/>
</dbReference>
<dbReference type="PANTHER" id="PTHR30126:SF77">
    <property type="entry name" value="TRANSCRIPTIONAL REGULATORY PROTEIN"/>
    <property type="match status" value="1"/>
</dbReference>
<dbReference type="InterPro" id="IPR000847">
    <property type="entry name" value="LysR_HTH_N"/>
</dbReference>
<dbReference type="FunFam" id="1.10.10.10:FF:000001">
    <property type="entry name" value="LysR family transcriptional regulator"/>
    <property type="match status" value="1"/>
</dbReference>
<evidence type="ECO:0000256" key="1">
    <source>
        <dbReference type="ARBA" id="ARBA00009437"/>
    </source>
</evidence>
<feature type="domain" description="HTH lysR-type" evidence="5">
    <location>
        <begin position="1"/>
        <end position="58"/>
    </location>
</feature>
<dbReference type="Proteomes" id="UP000193083">
    <property type="component" value="Unassembled WGS sequence"/>
</dbReference>
<accession>A0A1X7PPJ6</accession>
<dbReference type="EMBL" id="FXBL01000004">
    <property type="protein sequence ID" value="SMH53596.1"/>
    <property type="molecule type" value="Genomic_DNA"/>
</dbReference>
<dbReference type="SUPFAM" id="SSF46785">
    <property type="entry name" value="Winged helix' DNA-binding domain"/>
    <property type="match status" value="1"/>
</dbReference>
<keyword evidence="7" id="KW-1185">Reference proteome</keyword>
<protein>
    <submittedName>
        <fullName evidence="6">DNA-binding transcriptional regulator, LysR family</fullName>
    </submittedName>
</protein>
<evidence type="ECO:0000256" key="2">
    <source>
        <dbReference type="ARBA" id="ARBA00023015"/>
    </source>
</evidence>
<dbReference type="PROSITE" id="PS50931">
    <property type="entry name" value="HTH_LYSR"/>
    <property type="match status" value="1"/>
</dbReference>
<dbReference type="GO" id="GO:0000976">
    <property type="term" value="F:transcription cis-regulatory region binding"/>
    <property type="evidence" value="ECO:0007669"/>
    <property type="project" value="TreeGrafter"/>
</dbReference>
<reference evidence="7" key="1">
    <citation type="submission" date="2017-04" db="EMBL/GenBank/DDBJ databases">
        <authorList>
            <person name="Varghese N."/>
            <person name="Submissions S."/>
        </authorList>
    </citation>
    <scope>NUCLEOTIDE SEQUENCE [LARGE SCALE GENOMIC DNA]</scope>
    <source>
        <strain evidence="7">B5P</strain>
    </source>
</reference>
<comment type="similarity">
    <text evidence="1">Belongs to the LysR transcriptional regulatory family.</text>
</comment>
<dbReference type="RefSeq" id="WP_085466530.1">
    <property type="nucleotide sequence ID" value="NZ_FXBL01000004.1"/>
</dbReference>
<dbReference type="InterPro" id="IPR005119">
    <property type="entry name" value="LysR_subst-bd"/>
</dbReference>
<name>A0A1X7PPJ6_9HYPH</name>
<evidence type="ECO:0000256" key="3">
    <source>
        <dbReference type="ARBA" id="ARBA00023125"/>
    </source>
</evidence>
<proteinExistence type="inferred from homology"/>
<evidence type="ECO:0000259" key="5">
    <source>
        <dbReference type="PROSITE" id="PS50931"/>
    </source>
</evidence>
<keyword evidence="3 6" id="KW-0238">DNA-binding</keyword>
<evidence type="ECO:0000313" key="6">
    <source>
        <dbReference type="EMBL" id="SMH53596.1"/>
    </source>
</evidence>
<dbReference type="Gene3D" id="1.10.10.10">
    <property type="entry name" value="Winged helix-like DNA-binding domain superfamily/Winged helix DNA-binding domain"/>
    <property type="match status" value="1"/>
</dbReference>
<dbReference type="InterPro" id="IPR036388">
    <property type="entry name" value="WH-like_DNA-bd_sf"/>
</dbReference>
<dbReference type="AlphaFoldDB" id="A0A1X7PPJ6"/>
<keyword evidence="2" id="KW-0805">Transcription regulation</keyword>
<dbReference type="SUPFAM" id="SSF53850">
    <property type="entry name" value="Periplasmic binding protein-like II"/>
    <property type="match status" value="1"/>
</dbReference>
<dbReference type="Pfam" id="PF03466">
    <property type="entry name" value="LysR_substrate"/>
    <property type="match status" value="1"/>
</dbReference>
<keyword evidence="4" id="KW-0804">Transcription</keyword>
<evidence type="ECO:0000313" key="7">
    <source>
        <dbReference type="Proteomes" id="UP000193083"/>
    </source>
</evidence>
<dbReference type="PRINTS" id="PR00039">
    <property type="entry name" value="HTHLYSR"/>
</dbReference>
<dbReference type="GO" id="GO:0003700">
    <property type="term" value="F:DNA-binding transcription factor activity"/>
    <property type="evidence" value="ECO:0007669"/>
    <property type="project" value="InterPro"/>
</dbReference>
<dbReference type="InterPro" id="IPR036390">
    <property type="entry name" value="WH_DNA-bd_sf"/>
</dbReference>